<dbReference type="RefSeq" id="WP_073602012.1">
    <property type="nucleotide sequence ID" value="NZ_FQXZ01000004.1"/>
</dbReference>
<gene>
    <name evidence="3" type="ORF">VA7868_00222</name>
</gene>
<keyword evidence="4" id="KW-1185">Reference proteome</keyword>
<dbReference type="STRING" id="1216006.VA7868_00222"/>
<feature type="signal peptide" evidence="2">
    <location>
        <begin position="1"/>
        <end position="27"/>
    </location>
</feature>
<organism evidence="3 4">
    <name type="scientific">Vibrio aerogenes CECT 7868</name>
    <dbReference type="NCBI Taxonomy" id="1216006"/>
    <lineage>
        <taxon>Bacteria</taxon>
        <taxon>Pseudomonadati</taxon>
        <taxon>Pseudomonadota</taxon>
        <taxon>Gammaproteobacteria</taxon>
        <taxon>Vibrionales</taxon>
        <taxon>Vibrionaceae</taxon>
        <taxon>Vibrio</taxon>
    </lineage>
</organism>
<dbReference type="PROSITE" id="PS51257">
    <property type="entry name" value="PROKAR_LIPOPROTEIN"/>
    <property type="match status" value="1"/>
</dbReference>
<evidence type="ECO:0000256" key="1">
    <source>
        <dbReference type="SAM" id="Coils"/>
    </source>
</evidence>
<name>A0A1M5UZ23_9VIBR</name>
<protein>
    <recommendedName>
        <fullName evidence="5">Periplasmic protein</fullName>
    </recommendedName>
</protein>
<feature type="coiled-coil region" evidence="1">
    <location>
        <begin position="48"/>
        <end position="82"/>
    </location>
</feature>
<accession>A0A1M5UZ23</accession>
<dbReference type="OrthoDB" id="9955780at2"/>
<reference evidence="3 4" key="1">
    <citation type="submission" date="2016-11" db="EMBL/GenBank/DDBJ databases">
        <authorList>
            <person name="Jaros S."/>
            <person name="Januszkiewicz K."/>
            <person name="Wedrychowicz H."/>
        </authorList>
    </citation>
    <scope>NUCLEOTIDE SEQUENCE [LARGE SCALE GENOMIC DNA]</scope>
    <source>
        <strain evidence="3 4">CECT 7868</strain>
    </source>
</reference>
<evidence type="ECO:0008006" key="5">
    <source>
        <dbReference type="Google" id="ProtNLM"/>
    </source>
</evidence>
<dbReference type="AlphaFoldDB" id="A0A1M5UZ23"/>
<evidence type="ECO:0000313" key="4">
    <source>
        <dbReference type="Proteomes" id="UP000184608"/>
    </source>
</evidence>
<keyword evidence="2" id="KW-0732">Signal</keyword>
<dbReference type="EMBL" id="FQXZ01000004">
    <property type="protein sequence ID" value="SHH68241.1"/>
    <property type="molecule type" value="Genomic_DNA"/>
</dbReference>
<evidence type="ECO:0000313" key="3">
    <source>
        <dbReference type="EMBL" id="SHH68241.1"/>
    </source>
</evidence>
<keyword evidence="1" id="KW-0175">Coiled coil</keyword>
<sequence length="149" mass="16350">MYHFRPSHIALLMVAISCSLTAGSALATTQKSQPVSQSEQCIQESALLAKLNTMEKNLTGQIMSLKNQVYSLESKLARLEYQTAQGSSSQSHSGVHAWACFLSPTFEKQKFMATSLNKSAAIFDVVNQCQQAGIDDFYCNESNVTCKAR</sequence>
<dbReference type="Proteomes" id="UP000184608">
    <property type="component" value="Unassembled WGS sequence"/>
</dbReference>
<evidence type="ECO:0000256" key="2">
    <source>
        <dbReference type="SAM" id="SignalP"/>
    </source>
</evidence>
<feature type="chain" id="PRO_5012319181" description="Periplasmic protein" evidence="2">
    <location>
        <begin position="28"/>
        <end position="149"/>
    </location>
</feature>
<proteinExistence type="predicted"/>